<organism evidence="2 3">
    <name type="scientific">Paractinoplanes toevensis</name>
    <dbReference type="NCBI Taxonomy" id="571911"/>
    <lineage>
        <taxon>Bacteria</taxon>
        <taxon>Bacillati</taxon>
        <taxon>Actinomycetota</taxon>
        <taxon>Actinomycetes</taxon>
        <taxon>Micromonosporales</taxon>
        <taxon>Micromonosporaceae</taxon>
        <taxon>Paractinoplanes</taxon>
    </lineage>
</organism>
<dbReference type="RefSeq" id="WP_213006605.1">
    <property type="nucleotide sequence ID" value="NZ_BOQN01000034.1"/>
</dbReference>
<dbReference type="AlphaFoldDB" id="A0A919TAH5"/>
<proteinExistence type="predicted"/>
<name>A0A919TAH5_9ACTN</name>
<evidence type="ECO:0000259" key="1">
    <source>
        <dbReference type="Pfam" id="PF24837"/>
    </source>
</evidence>
<sequence length="122" mass="13058">MITGIRYAAHQDGYDRLVLDIPGALPGYSAKYVKEVRRDGSGEKVSMPGYAFILIVLHPAQAHRADGTPTVSGIHRTGLAGIMSYAVVGDYEGYVSIALGASGVQRYNVAELSDRVYIDVAV</sequence>
<reference evidence="2 3" key="1">
    <citation type="submission" date="2021-03" db="EMBL/GenBank/DDBJ databases">
        <title>Whole genome shotgun sequence of Actinoplanes toevensis NBRC 105298.</title>
        <authorList>
            <person name="Komaki H."/>
            <person name="Tamura T."/>
        </authorList>
    </citation>
    <scope>NUCLEOTIDE SEQUENCE [LARGE SCALE GENOMIC DNA]</scope>
    <source>
        <strain evidence="2 3">NBRC 105298</strain>
    </source>
</reference>
<evidence type="ECO:0000313" key="3">
    <source>
        <dbReference type="Proteomes" id="UP000677082"/>
    </source>
</evidence>
<gene>
    <name evidence="2" type="ORF">Ato02nite_024670</name>
</gene>
<evidence type="ECO:0000313" key="2">
    <source>
        <dbReference type="EMBL" id="GIM90674.1"/>
    </source>
</evidence>
<comment type="caution">
    <text evidence="2">The sequence shown here is derived from an EMBL/GenBank/DDBJ whole genome shotgun (WGS) entry which is preliminary data.</text>
</comment>
<dbReference type="Pfam" id="PF24837">
    <property type="entry name" value="AMIN-like"/>
    <property type="match status" value="1"/>
</dbReference>
<dbReference type="EMBL" id="BOQN01000034">
    <property type="protein sequence ID" value="GIM90674.1"/>
    <property type="molecule type" value="Genomic_DNA"/>
</dbReference>
<accession>A0A919TAH5</accession>
<dbReference type="InterPro" id="IPR056303">
    <property type="entry name" value="AMIN-like"/>
</dbReference>
<protein>
    <recommendedName>
        <fullName evidence="1">AMIN-like domain-containing protein</fullName>
    </recommendedName>
</protein>
<feature type="domain" description="AMIN-like" evidence="1">
    <location>
        <begin position="2"/>
        <end position="121"/>
    </location>
</feature>
<dbReference type="Proteomes" id="UP000677082">
    <property type="component" value="Unassembled WGS sequence"/>
</dbReference>
<keyword evidence="3" id="KW-1185">Reference proteome</keyword>